<dbReference type="FunFam" id="2.60.40.10:FF:000791">
    <property type="entry name" value="Two-component system sensor histidine kinase/response regulator"/>
    <property type="match status" value="1"/>
</dbReference>
<dbReference type="PANTHER" id="PTHR43547:SF2">
    <property type="entry name" value="HYBRID SIGNAL TRANSDUCTION HISTIDINE KINASE C"/>
    <property type="match status" value="1"/>
</dbReference>
<dbReference type="SUPFAM" id="SSF52172">
    <property type="entry name" value="CheY-like"/>
    <property type="match status" value="1"/>
</dbReference>
<dbReference type="Pfam" id="PF12833">
    <property type="entry name" value="HTH_18"/>
    <property type="match status" value="1"/>
</dbReference>
<keyword evidence="7" id="KW-0472">Membrane</keyword>
<evidence type="ECO:0000313" key="12">
    <source>
        <dbReference type="EMBL" id="UYU69889.1"/>
    </source>
</evidence>
<dbReference type="InterPro" id="IPR011123">
    <property type="entry name" value="Y_Y_Y"/>
</dbReference>
<dbReference type="Proteomes" id="UP001156216">
    <property type="component" value="Chromosome"/>
</dbReference>
<dbReference type="InterPro" id="IPR011006">
    <property type="entry name" value="CheY-like_superfamily"/>
</dbReference>
<evidence type="ECO:0000259" key="11">
    <source>
        <dbReference type="PROSITE" id="PS50110"/>
    </source>
</evidence>
<keyword evidence="7" id="KW-1133">Transmembrane helix</keyword>
<feature type="domain" description="HTH araC/xylS-type" evidence="9">
    <location>
        <begin position="1240"/>
        <end position="1339"/>
    </location>
</feature>
<dbReference type="EMBL" id="CP083681">
    <property type="protein sequence ID" value="UYU69889.1"/>
    <property type="molecule type" value="Genomic_DNA"/>
</dbReference>
<dbReference type="Pfam" id="PF02518">
    <property type="entry name" value="HATPase_c"/>
    <property type="match status" value="1"/>
</dbReference>
<dbReference type="Gene3D" id="1.10.287.130">
    <property type="match status" value="1"/>
</dbReference>
<dbReference type="Gene3D" id="2.60.40.10">
    <property type="entry name" value="Immunoglobulins"/>
    <property type="match status" value="1"/>
</dbReference>
<evidence type="ECO:0000256" key="1">
    <source>
        <dbReference type="ARBA" id="ARBA00000085"/>
    </source>
</evidence>
<dbReference type="PROSITE" id="PS01124">
    <property type="entry name" value="HTH_ARAC_FAMILY_2"/>
    <property type="match status" value="1"/>
</dbReference>
<dbReference type="InterPro" id="IPR003661">
    <property type="entry name" value="HisK_dim/P_dom"/>
</dbReference>
<dbReference type="InterPro" id="IPR036890">
    <property type="entry name" value="HATPase_C_sf"/>
</dbReference>
<evidence type="ECO:0000256" key="6">
    <source>
        <dbReference type="PROSITE-ProRule" id="PRU00169"/>
    </source>
</evidence>
<evidence type="ECO:0000256" key="5">
    <source>
        <dbReference type="ARBA" id="ARBA00023163"/>
    </source>
</evidence>
<dbReference type="SMART" id="SM00388">
    <property type="entry name" value="HisKA"/>
    <property type="match status" value="1"/>
</dbReference>
<feature type="domain" description="Response regulatory" evidence="11">
    <location>
        <begin position="1091"/>
        <end position="1206"/>
    </location>
</feature>
<dbReference type="PANTHER" id="PTHR43547">
    <property type="entry name" value="TWO-COMPONENT HISTIDINE KINASE"/>
    <property type="match status" value="1"/>
</dbReference>
<dbReference type="InterPro" id="IPR036097">
    <property type="entry name" value="HisK_dim/P_sf"/>
</dbReference>
<dbReference type="Gene3D" id="2.130.10.10">
    <property type="entry name" value="YVTN repeat-like/Quinoprotein amine dehydrogenase"/>
    <property type="match status" value="2"/>
</dbReference>
<evidence type="ECO:0000259" key="9">
    <source>
        <dbReference type="PROSITE" id="PS01124"/>
    </source>
</evidence>
<feature type="signal peptide" evidence="8">
    <location>
        <begin position="1"/>
        <end position="22"/>
    </location>
</feature>
<feature type="transmembrane region" description="Helical" evidence="7">
    <location>
        <begin position="779"/>
        <end position="801"/>
    </location>
</feature>
<dbReference type="GO" id="GO:0000155">
    <property type="term" value="F:phosphorelay sensor kinase activity"/>
    <property type="evidence" value="ECO:0007669"/>
    <property type="project" value="InterPro"/>
</dbReference>
<dbReference type="InterPro" id="IPR001789">
    <property type="entry name" value="Sig_transdc_resp-reg_receiver"/>
</dbReference>
<dbReference type="PROSITE" id="PS50110">
    <property type="entry name" value="RESPONSE_REGULATORY"/>
    <property type="match status" value="1"/>
</dbReference>
<dbReference type="EC" id="2.7.13.3" evidence="2"/>
<dbReference type="GO" id="GO:0003700">
    <property type="term" value="F:DNA-binding transcription factor activity"/>
    <property type="evidence" value="ECO:0007669"/>
    <property type="project" value="InterPro"/>
</dbReference>
<evidence type="ECO:0000256" key="4">
    <source>
        <dbReference type="ARBA" id="ARBA00023015"/>
    </source>
</evidence>
<dbReference type="Pfam" id="PF07495">
    <property type="entry name" value="Y_Y_Y"/>
    <property type="match status" value="1"/>
</dbReference>
<dbReference type="SUPFAM" id="SSF55874">
    <property type="entry name" value="ATPase domain of HSP90 chaperone/DNA topoisomerase II/histidine kinase"/>
    <property type="match status" value="1"/>
</dbReference>
<dbReference type="InterPro" id="IPR013783">
    <property type="entry name" value="Ig-like_fold"/>
</dbReference>
<evidence type="ECO:0000259" key="10">
    <source>
        <dbReference type="PROSITE" id="PS50109"/>
    </source>
</evidence>
<organism evidence="12 13">
    <name type="scientific">Bacteroides thetaiotaomicron</name>
    <dbReference type="NCBI Taxonomy" id="818"/>
    <lineage>
        <taxon>Bacteria</taxon>
        <taxon>Pseudomonadati</taxon>
        <taxon>Bacteroidota</taxon>
        <taxon>Bacteroidia</taxon>
        <taxon>Bacteroidales</taxon>
        <taxon>Bacteroidaceae</taxon>
        <taxon>Bacteroides</taxon>
    </lineage>
</organism>
<feature type="chain" id="PRO_5041461844" description="histidine kinase" evidence="8">
    <location>
        <begin position="23"/>
        <end position="1348"/>
    </location>
</feature>
<feature type="domain" description="Histidine kinase" evidence="10">
    <location>
        <begin position="833"/>
        <end position="1053"/>
    </location>
</feature>
<sequence>MKKHCILLFFCCLNLLMNTAGAYNLKQVADKEYMSNSSITSLCQDDKGLMWIGTCDGLNIYDGQEIEEFKTRDKEDYLSGNQIDNIIYTGNDTYWFQTYYSLIRLDRKTNSITRFNEFQKLFLMNKDNHGTLFIIKDTNCIYYFHKKEGIFKKINVTGIPISDVITFFFDKNNRMWVMMKGYNRCYDLQQDPLTENITLVSQKSGLDHHTPLICSFYDDAAVYYVDKEYNLYAFHIESKKNEFIANLGANIQAHDKISSIVKYHDSFFVGLMMDGVLTLEKQKGSGEYQIQTLPINSGTFSLIKDRFQDVVWIGTDGQGVYLYSNPLYSIKSVVLNNYTEKIERPVRALLLDKERTFWIGTKGNGILKIFDYEVQKNISDCRSEILTTSNSGLGSNAVYCIRESNRNLLWIGDEEGLNFYSYRERRIKKLPLWIDNEEFKYIHDIYETEDSELWLASVGMGVVRARIGGTPDHPVLEKLQRYVVNGGEFGSNYFFTICKGDSLNLLFGNMGYGVYRFNETINGLEPLTTHKYENMNLNKVVPIIKDDADNYLIGTTYGVIKYASENSYQLFNAKDGFLNSTIHAILRHSSDNFWLSTNQGLINFDTKRNVFRSYGFGDGLKVVEFSDGASYRDPQTGILFFGGINGFVAIQADGRPEQLYMPPIYFDKLSIFGEQYNLGEFITRKKENEVLNLKYDQNFFAVSFTSVDYLNGNNCTYSYKLKGLSDQWINNGKESSVSFTNMAPGEYTLLVKYYNSVFDKESEVYSLLIRIGDPWYASWWAYLIYSLCLLMIAAMLVRSFILRTKRKKQELLNEIEKRHQKNVFESKLRFFTNIAHEFCTPLTLIYGPCGRILSSKGLSKFVVDYVQMIQTNAERLNNLIHELIEFRRIETGNREVRIEALNVSSLMKNTAKTFVDMAKSRNITFLSKIPEQVSWNSDKGFLNTIIINLISNAFKYTPDGKSIKIEVDTNDENLLVLRVANEGSTIKEEDFQYVFNRYAILDSFENQDEKNFSRNGLGLAISYNMAKLLNGTLKVENTPDDWVLFTLSLPPLEVTTGVSSSKRITSEYIPKIESQLVLKLPHYEFDKMRPTLLVIDDELEMLWFIGEIFSNDFNVVTLQEPERVEQVLNEVYPNVIICDIMMPGIGGIELTKRIKSVKETSHIPIIMVSGRHEMEQQMAALSAGAEMYITKPFNAEYLRISVCQMLERKEVLKDYFSSAISSFEKTDGKLTHKESKKFQQSVLKIINDHIQEKELTPRFIADHLAISVRSLYRKMEEMGEESPTIMIKECRLHVAKDLLLKTKKTIDEIVFEAGFSNKVTFFKVFREKYGCTPKEFRMKHLEEVQKST</sequence>
<dbReference type="InterPro" id="IPR003594">
    <property type="entry name" value="HATPase_dom"/>
</dbReference>
<dbReference type="InterPro" id="IPR009057">
    <property type="entry name" value="Homeodomain-like_sf"/>
</dbReference>
<dbReference type="Pfam" id="PF00512">
    <property type="entry name" value="HisKA"/>
    <property type="match status" value="1"/>
</dbReference>
<dbReference type="SUPFAM" id="SSF46689">
    <property type="entry name" value="Homeodomain-like"/>
    <property type="match status" value="1"/>
</dbReference>
<dbReference type="SUPFAM" id="SSF47384">
    <property type="entry name" value="Homodimeric domain of signal transducing histidine kinase"/>
    <property type="match status" value="1"/>
</dbReference>
<keyword evidence="4" id="KW-0805">Transcription regulation</keyword>
<dbReference type="FunFam" id="3.40.50.2300:FF:000964">
    <property type="match status" value="1"/>
</dbReference>
<dbReference type="SMART" id="SM00342">
    <property type="entry name" value="HTH_ARAC"/>
    <property type="match status" value="1"/>
</dbReference>
<dbReference type="SMART" id="SM00448">
    <property type="entry name" value="REC"/>
    <property type="match status" value="1"/>
</dbReference>
<evidence type="ECO:0000256" key="3">
    <source>
        <dbReference type="ARBA" id="ARBA00022553"/>
    </source>
</evidence>
<evidence type="ECO:0000256" key="8">
    <source>
        <dbReference type="SAM" id="SignalP"/>
    </source>
</evidence>
<protein>
    <recommendedName>
        <fullName evidence="2">histidine kinase</fullName>
        <ecNumber evidence="2">2.7.13.3</ecNumber>
    </recommendedName>
</protein>
<dbReference type="Gene3D" id="3.30.565.10">
    <property type="entry name" value="Histidine kinase-like ATPase, C-terminal domain"/>
    <property type="match status" value="1"/>
</dbReference>
<dbReference type="InterPro" id="IPR018060">
    <property type="entry name" value="HTH_AraC"/>
</dbReference>
<dbReference type="RefSeq" id="WP_172556445.1">
    <property type="nucleotide sequence ID" value="NZ_AP022660.1"/>
</dbReference>
<dbReference type="SUPFAM" id="SSF63829">
    <property type="entry name" value="Calcium-dependent phosphotriesterase"/>
    <property type="match status" value="2"/>
</dbReference>
<dbReference type="InterPro" id="IPR011110">
    <property type="entry name" value="Reg_prop"/>
</dbReference>
<gene>
    <name evidence="12" type="ORF">KQP59_16585</name>
</gene>
<dbReference type="InterPro" id="IPR015943">
    <property type="entry name" value="WD40/YVTN_repeat-like_dom_sf"/>
</dbReference>
<dbReference type="PROSITE" id="PS50109">
    <property type="entry name" value="HIS_KIN"/>
    <property type="match status" value="1"/>
</dbReference>
<keyword evidence="7" id="KW-0812">Transmembrane</keyword>
<dbReference type="Pfam" id="PF00072">
    <property type="entry name" value="Response_reg"/>
    <property type="match status" value="1"/>
</dbReference>
<name>A0AA46U7Y5_BACT4</name>
<dbReference type="Pfam" id="PF07494">
    <property type="entry name" value="Reg_prop"/>
    <property type="match status" value="1"/>
</dbReference>
<dbReference type="FunFam" id="2.130.10.10:FF:002547">
    <property type="entry name" value="Hybrid sensor histidine kinase/response regulator"/>
    <property type="match status" value="1"/>
</dbReference>
<reference evidence="12" key="1">
    <citation type="submission" date="2021-06" db="EMBL/GenBank/DDBJ databases">
        <title>Interrogation of the integrated mobile genetic elements in gut-associated Bacteroides with a consensus prediction approach.</title>
        <authorList>
            <person name="Campbell D.E."/>
            <person name="Leigh J.R."/>
            <person name="Kim T."/>
            <person name="England W."/>
            <person name="Whitaker R.J."/>
            <person name="Degnan P.H."/>
        </authorList>
    </citation>
    <scope>NUCLEOTIDE SEQUENCE</scope>
    <source>
        <strain evidence="12">VPI-BTDOT2</strain>
    </source>
</reference>
<comment type="catalytic activity">
    <reaction evidence="1">
        <text>ATP + protein L-histidine = ADP + protein N-phospho-L-histidine.</text>
        <dbReference type="EC" id="2.7.13.3"/>
    </reaction>
</comment>
<accession>A0AA46U7Y5</accession>
<keyword evidence="5" id="KW-0804">Transcription</keyword>
<feature type="modified residue" description="4-aspartylphosphate" evidence="6">
    <location>
        <position position="1139"/>
    </location>
</feature>
<dbReference type="CDD" id="cd00082">
    <property type="entry name" value="HisKA"/>
    <property type="match status" value="1"/>
</dbReference>
<evidence type="ECO:0000313" key="13">
    <source>
        <dbReference type="Proteomes" id="UP001156216"/>
    </source>
</evidence>
<evidence type="ECO:0000256" key="7">
    <source>
        <dbReference type="SAM" id="Phobius"/>
    </source>
</evidence>
<evidence type="ECO:0000256" key="2">
    <source>
        <dbReference type="ARBA" id="ARBA00012438"/>
    </source>
</evidence>
<dbReference type="Gene3D" id="3.40.50.2300">
    <property type="match status" value="1"/>
</dbReference>
<dbReference type="Gene3D" id="1.10.10.60">
    <property type="entry name" value="Homeodomain-like"/>
    <property type="match status" value="1"/>
</dbReference>
<dbReference type="GO" id="GO:0043565">
    <property type="term" value="F:sequence-specific DNA binding"/>
    <property type="evidence" value="ECO:0007669"/>
    <property type="project" value="InterPro"/>
</dbReference>
<keyword evidence="8" id="KW-0732">Signal</keyword>
<keyword evidence="3 6" id="KW-0597">Phosphoprotein</keyword>
<dbReference type="InterPro" id="IPR005467">
    <property type="entry name" value="His_kinase_dom"/>
</dbReference>
<proteinExistence type="predicted"/>
<dbReference type="FunFam" id="1.10.287.130:FF:000034">
    <property type="entry name" value="Two-component system sensor histidine kinase/response regulator"/>
    <property type="match status" value="1"/>
</dbReference>
<dbReference type="SMART" id="SM00387">
    <property type="entry name" value="HATPase_c"/>
    <property type="match status" value="1"/>
</dbReference>